<evidence type="ECO:0000313" key="3">
    <source>
        <dbReference type="Proteomes" id="UP000375525"/>
    </source>
</evidence>
<organism evidence="2 3">
    <name type="scientific">Pseudomonas fluorescens</name>
    <dbReference type="NCBI Taxonomy" id="294"/>
    <lineage>
        <taxon>Bacteria</taxon>
        <taxon>Pseudomonadati</taxon>
        <taxon>Pseudomonadota</taxon>
        <taxon>Gammaproteobacteria</taxon>
        <taxon>Pseudomonadales</taxon>
        <taxon>Pseudomonadaceae</taxon>
        <taxon>Pseudomonas</taxon>
    </lineage>
</organism>
<dbReference type="RefSeq" id="WP_150781366.1">
    <property type="nucleotide sequence ID" value="NZ_CABVIH010000023.1"/>
</dbReference>
<dbReference type="InterPro" id="IPR006640">
    <property type="entry name" value="SprT-like_domain"/>
</dbReference>
<reference evidence="2 3" key="1">
    <citation type="submission" date="2019-09" db="EMBL/GenBank/DDBJ databases">
        <authorList>
            <person name="Chandra G."/>
            <person name="Truman W A."/>
        </authorList>
    </citation>
    <scope>NUCLEOTIDE SEQUENCE [LARGE SCALE GENOMIC DNA]</scope>
    <source>
        <strain evidence="2">PS880</strain>
    </source>
</reference>
<proteinExistence type="predicted"/>
<name>A0A5E7MZN7_PSEFL</name>
<gene>
    <name evidence="2" type="primary">sprT_2</name>
    <name evidence="2" type="ORF">PS880_04298</name>
</gene>
<dbReference type="SMART" id="SM00731">
    <property type="entry name" value="SprT"/>
    <property type="match status" value="1"/>
</dbReference>
<dbReference type="PANTHER" id="PTHR38773">
    <property type="entry name" value="PROTEIN SPRT"/>
    <property type="match status" value="1"/>
</dbReference>
<dbReference type="OrthoDB" id="267364at2"/>
<dbReference type="EMBL" id="CABVIH010000023">
    <property type="protein sequence ID" value="VVP30222.1"/>
    <property type="molecule type" value="Genomic_DNA"/>
</dbReference>
<dbReference type="GO" id="GO:0006950">
    <property type="term" value="P:response to stress"/>
    <property type="evidence" value="ECO:0007669"/>
    <property type="project" value="UniProtKB-ARBA"/>
</dbReference>
<dbReference type="PANTHER" id="PTHR38773:SF1">
    <property type="entry name" value="PROTEIN SPRT"/>
    <property type="match status" value="1"/>
</dbReference>
<evidence type="ECO:0000313" key="2">
    <source>
        <dbReference type="EMBL" id="VVP30222.1"/>
    </source>
</evidence>
<dbReference type="Pfam" id="PF10263">
    <property type="entry name" value="SprT-like"/>
    <property type="match status" value="1"/>
</dbReference>
<accession>A0A5E7MZN7</accession>
<sequence>MVPVDEFKAIKVRVTECLHLASAHFGETFPEIPVKFDLTGKVGGYFCVHTCRTTGKVSKYFRFNRVLVRENLNEYVEQICPHEVAHYIALSKWGRGIMPHGVEWKSVMVDVFNLAPDRCHAMNTSGVENIPFVYRCDCQEHRVSKRKHNKMLRGGKYRCNTCRKLIVFVREDAAIDKNINVIPKLFVSTADAPLSEAHIRQIAGMIIEHQVLALVGDPLMTSDSNLQQLAKTLKVSAAAVARHSNTNTLPGGVTHAIIFGDRQIERQQRVATAFEQRGVIVRKVRAEKA</sequence>
<dbReference type="AlphaFoldDB" id="A0A5E7MZN7"/>
<evidence type="ECO:0000259" key="1">
    <source>
        <dbReference type="SMART" id="SM00731"/>
    </source>
</evidence>
<protein>
    <submittedName>
        <fullName evidence="2">Protein SprT</fullName>
    </submittedName>
</protein>
<dbReference type="Proteomes" id="UP000375525">
    <property type="component" value="Unassembled WGS sequence"/>
</dbReference>
<feature type="domain" description="SprT-like" evidence="1">
    <location>
        <begin position="12"/>
        <end position="169"/>
    </location>
</feature>